<organism evidence="1 2">
    <name type="scientific">Mycena albidolilacea</name>
    <dbReference type="NCBI Taxonomy" id="1033008"/>
    <lineage>
        <taxon>Eukaryota</taxon>
        <taxon>Fungi</taxon>
        <taxon>Dikarya</taxon>
        <taxon>Basidiomycota</taxon>
        <taxon>Agaricomycotina</taxon>
        <taxon>Agaricomycetes</taxon>
        <taxon>Agaricomycetidae</taxon>
        <taxon>Agaricales</taxon>
        <taxon>Marasmiineae</taxon>
        <taxon>Mycenaceae</taxon>
        <taxon>Mycena</taxon>
    </lineage>
</organism>
<gene>
    <name evidence="1" type="ORF">DFH08DRAFT_815878</name>
</gene>
<dbReference type="AlphaFoldDB" id="A0AAD6ZLJ6"/>
<evidence type="ECO:0000313" key="2">
    <source>
        <dbReference type="Proteomes" id="UP001218218"/>
    </source>
</evidence>
<dbReference type="Proteomes" id="UP001218218">
    <property type="component" value="Unassembled WGS sequence"/>
</dbReference>
<keyword evidence="2" id="KW-1185">Reference proteome</keyword>
<dbReference type="InterPro" id="IPR009097">
    <property type="entry name" value="Cyclic_Pdiesterase"/>
</dbReference>
<reference evidence="1" key="1">
    <citation type="submission" date="2023-03" db="EMBL/GenBank/DDBJ databases">
        <title>Massive genome expansion in bonnet fungi (Mycena s.s.) driven by repeated elements and novel gene families across ecological guilds.</title>
        <authorList>
            <consortium name="Lawrence Berkeley National Laboratory"/>
            <person name="Harder C.B."/>
            <person name="Miyauchi S."/>
            <person name="Viragh M."/>
            <person name="Kuo A."/>
            <person name="Thoen E."/>
            <person name="Andreopoulos B."/>
            <person name="Lu D."/>
            <person name="Skrede I."/>
            <person name="Drula E."/>
            <person name="Henrissat B."/>
            <person name="Morin E."/>
            <person name="Kohler A."/>
            <person name="Barry K."/>
            <person name="LaButti K."/>
            <person name="Morin E."/>
            <person name="Salamov A."/>
            <person name="Lipzen A."/>
            <person name="Mereny Z."/>
            <person name="Hegedus B."/>
            <person name="Baldrian P."/>
            <person name="Stursova M."/>
            <person name="Weitz H."/>
            <person name="Taylor A."/>
            <person name="Grigoriev I.V."/>
            <person name="Nagy L.G."/>
            <person name="Martin F."/>
            <person name="Kauserud H."/>
        </authorList>
    </citation>
    <scope>NUCLEOTIDE SEQUENCE</scope>
    <source>
        <strain evidence="1">CBHHK002</strain>
    </source>
</reference>
<dbReference type="EMBL" id="JARIHO010000039">
    <property type="protein sequence ID" value="KAJ7328376.1"/>
    <property type="molecule type" value="Genomic_DNA"/>
</dbReference>
<dbReference type="SUPFAM" id="SSF55144">
    <property type="entry name" value="LigT-like"/>
    <property type="match status" value="1"/>
</dbReference>
<sequence>MASALQHWMANVRSAQEVLQLSRYVLFREPENPVHARARPWRPMAHSDPSGVVSYHNHGPANISVVPRFTIHEDHYQDLLEDLADVAARWEAFEFEADGICGAKPHGCVTVQVRDDDGILQEIMGELPPLVWQTRNRFSPHVTSYKGSPKMTWFPSAWTSNHYEAECRNLRAWSVSGKVMGLQLLQGEETLESVPFGA</sequence>
<proteinExistence type="predicted"/>
<accession>A0AAD6ZLJ6</accession>
<evidence type="ECO:0000313" key="1">
    <source>
        <dbReference type="EMBL" id="KAJ7328376.1"/>
    </source>
</evidence>
<name>A0AAD6ZLJ6_9AGAR</name>
<protein>
    <recommendedName>
        <fullName evidence="3">2'-5' RNA ligase family protein</fullName>
    </recommendedName>
</protein>
<evidence type="ECO:0008006" key="3">
    <source>
        <dbReference type="Google" id="ProtNLM"/>
    </source>
</evidence>
<comment type="caution">
    <text evidence="1">The sequence shown here is derived from an EMBL/GenBank/DDBJ whole genome shotgun (WGS) entry which is preliminary data.</text>
</comment>